<keyword evidence="1" id="KW-0812">Transmembrane</keyword>
<sequence length="75" mass="8823">MFRSVLIIIFVIVMLFLARTVMQRLKQPRSGKKIRNKETVQCLQCKTYIPSEEAIYNGNNCFCSQQHLNDWNRSA</sequence>
<name>A0A3B0X9G3_9ZZZZ</name>
<feature type="transmembrane region" description="Helical" evidence="1">
    <location>
        <begin position="6"/>
        <end position="22"/>
    </location>
</feature>
<reference evidence="2" key="1">
    <citation type="submission" date="2018-06" db="EMBL/GenBank/DDBJ databases">
        <authorList>
            <person name="Zhirakovskaya E."/>
        </authorList>
    </citation>
    <scope>NUCLEOTIDE SEQUENCE</scope>
</reference>
<protein>
    <submittedName>
        <fullName evidence="2">Uncharacterized protein</fullName>
    </submittedName>
</protein>
<dbReference type="NCBIfam" id="NF041023">
    <property type="entry name" value="PP0621_fam"/>
    <property type="match status" value="1"/>
</dbReference>
<gene>
    <name evidence="2" type="ORF">MNBD_GAMMA11-3050</name>
</gene>
<accession>A0A3B0X9G3</accession>
<organism evidence="2">
    <name type="scientific">hydrothermal vent metagenome</name>
    <dbReference type="NCBI Taxonomy" id="652676"/>
    <lineage>
        <taxon>unclassified sequences</taxon>
        <taxon>metagenomes</taxon>
        <taxon>ecological metagenomes</taxon>
    </lineage>
</organism>
<dbReference type="InterPro" id="IPR049708">
    <property type="entry name" value="PP0621-like"/>
</dbReference>
<evidence type="ECO:0000256" key="1">
    <source>
        <dbReference type="SAM" id="Phobius"/>
    </source>
</evidence>
<keyword evidence="1" id="KW-1133">Transmembrane helix</keyword>
<keyword evidence="1" id="KW-0472">Membrane</keyword>
<dbReference type="EMBL" id="UOFG01000017">
    <property type="protein sequence ID" value="VAW58099.1"/>
    <property type="molecule type" value="Genomic_DNA"/>
</dbReference>
<proteinExistence type="predicted"/>
<evidence type="ECO:0000313" key="2">
    <source>
        <dbReference type="EMBL" id="VAW58099.1"/>
    </source>
</evidence>
<dbReference type="AlphaFoldDB" id="A0A3B0X9G3"/>